<evidence type="ECO:0000313" key="2">
    <source>
        <dbReference type="EMBL" id="GBN60504.1"/>
    </source>
</evidence>
<proteinExistence type="predicted"/>
<evidence type="ECO:0000313" key="3">
    <source>
        <dbReference type="Proteomes" id="UP000499080"/>
    </source>
</evidence>
<feature type="compositionally biased region" description="Basic and acidic residues" evidence="1">
    <location>
        <begin position="1"/>
        <end position="24"/>
    </location>
</feature>
<sequence>MQEVYDDRTHRKQESARQKTENKKVRDRKPKTRECETENKRVRDRKQESAGQKTKECETENKRGRDRKPKNKYKRKLQECKICTEKERYIVKRDCERLEIECVSSNSLPYNQNLRADNLYPKKKTIHLNTKRGNALALCQKSFRRFRNSGRVFNGHKKANVIFLDKKKT</sequence>
<feature type="compositionally biased region" description="Basic and acidic residues" evidence="1">
    <location>
        <begin position="32"/>
        <end position="63"/>
    </location>
</feature>
<dbReference type="Proteomes" id="UP000499080">
    <property type="component" value="Unassembled WGS sequence"/>
</dbReference>
<feature type="compositionally biased region" description="Basic residues" evidence="1">
    <location>
        <begin position="64"/>
        <end position="73"/>
    </location>
</feature>
<comment type="caution">
    <text evidence="2">The sequence shown here is derived from an EMBL/GenBank/DDBJ whole genome shotgun (WGS) entry which is preliminary data.</text>
</comment>
<protein>
    <submittedName>
        <fullName evidence="2">Uncharacterized protein</fullName>
    </submittedName>
</protein>
<feature type="region of interest" description="Disordered" evidence="1">
    <location>
        <begin position="1"/>
        <end position="73"/>
    </location>
</feature>
<dbReference type="EMBL" id="BGPR01013407">
    <property type="protein sequence ID" value="GBN60504.1"/>
    <property type="molecule type" value="Genomic_DNA"/>
</dbReference>
<gene>
    <name evidence="2" type="ORF">AVEN_93923_1</name>
</gene>
<organism evidence="2 3">
    <name type="scientific">Araneus ventricosus</name>
    <name type="common">Orbweaver spider</name>
    <name type="synonym">Epeira ventricosa</name>
    <dbReference type="NCBI Taxonomy" id="182803"/>
    <lineage>
        <taxon>Eukaryota</taxon>
        <taxon>Metazoa</taxon>
        <taxon>Ecdysozoa</taxon>
        <taxon>Arthropoda</taxon>
        <taxon>Chelicerata</taxon>
        <taxon>Arachnida</taxon>
        <taxon>Araneae</taxon>
        <taxon>Araneomorphae</taxon>
        <taxon>Entelegynae</taxon>
        <taxon>Araneoidea</taxon>
        <taxon>Araneidae</taxon>
        <taxon>Araneus</taxon>
    </lineage>
</organism>
<keyword evidence="3" id="KW-1185">Reference proteome</keyword>
<name>A0A4Y2QAK1_ARAVE</name>
<reference evidence="2 3" key="1">
    <citation type="journal article" date="2019" name="Sci. Rep.">
        <title>Orb-weaving spider Araneus ventricosus genome elucidates the spidroin gene catalogue.</title>
        <authorList>
            <person name="Kono N."/>
            <person name="Nakamura H."/>
            <person name="Ohtoshi R."/>
            <person name="Moran D.A.P."/>
            <person name="Shinohara A."/>
            <person name="Yoshida Y."/>
            <person name="Fujiwara M."/>
            <person name="Mori M."/>
            <person name="Tomita M."/>
            <person name="Arakawa K."/>
        </authorList>
    </citation>
    <scope>NUCLEOTIDE SEQUENCE [LARGE SCALE GENOMIC DNA]</scope>
</reference>
<accession>A0A4Y2QAK1</accession>
<evidence type="ECO:0000256" key="1">
    <source>
        <dbReference type="SAM" id="MobiDB-lite"/>
    </source>
</evidence>
<dbReference type="AlphaFoldDB" id="A0A4Y2QAK1"/>